<dbReference type="Proteomes" id="UP001278500">
    <property type="component" value="Unassembled WGS sequence"/>
</dbReference>
<protein>
    <submittedName>
        <fullName evidence="2">Uncharacterized protein</fullName>
    </submittedName>
</protein>
<organism evidence="2 3">
    <name type="scientific">Neurospora tetraspora</name>
    <dbReference type="NCBI Taxonomy" id="94610"/>
    <lineage>
        <taxon>Eukaryota</taxon>
        <taxon>Fungi</taxon>
        <taxon>Dikarya</taxon>
        <taxon>Ascomycota</taxon>
        <taxon>Pezizomycotina</taxon>
        <taxon>Sordariomycetes</taxon>
        <taxon>Sordariomycetidae</taxon>
        <taxon>Sordariales</taxon>
        <taxon>Sordariaceae</taxon>
        <taxon>Neurospora</taxon>
    </lineage>
</organism>
<gene>
    <name evidence="2" type="ORF">B0H65DRAFT_574815</name>
</gene>
<dbReference type="InterPro" id="IPR021514">
    <property type="entry name" value="DUF3176"/>
</dbReference>
<dbReference type="EMBL" id="JAUEPP010000004">
    <property type="protein sequence ID" value="KAK3345654.1"/>
    <property type="molecule type" value="Genomic_DNA"/>
</dbReference>
<evidence type="ECO:0000313" key="2">
    <source>
        <dbReference type="EMBL" id="KAK3345654.1"/>
    </source>
</evidence>
<dbReference type="Pfam" id="PF11374">
    <property type="entry name" value="DUF3176"/>
    <property type="match status" value="1"/>
</dbReference>
<reference evidence="2" key="2">
    <citation type="submission" date="2023-06" db="EMBL/GenBank/DDBJ databases">
        <authorList>
            <consortium name="Lawrence Berkeley National Laboratory"/>
            <person name="Haridas S."/>
            <person name="Hensen N."/>
            <person name="Bonometti L."/>
            <person name="Westerberg I."/>
            <person name="Brannstrom I.O."/>
            <person name="Guillou S."/>
            <person name="Cros-Aarteil S."/>
            <person name="Calhoun S."/>
            <person name="Kuo A."/>
            <person name="Mondo S."/>
            <person name="Pangilinan J."/>
            <person name="Riley R."/>
            <person name="Labutti K."/>
            <person name="Andreopoulos B."/>
            <person name="Lipzen A."/>
            <person name="Chen C."/>
            <person name="Yanf M."/>
            <person name="Daum C."/>
            <person name="Ng V."/>
            <person name="Clum A."/>
            <person name="Steindorff A."/>
            <person name="Ohm R."/>
            <person name="Martin F."/>
            <person name="Silar P."/>
            <person name="Natvig D."/>
            <person name="Lalanne C."/>
            <person name="Gautier V."/>
            <person name="Ament-Velasquez S.L."/>
            <person name="Kruys A."/>
            <person name="Hutchinson M.I."/>
            <person name="Powell A.J."/>
            <person name="Barry K."/>
            <person name="Miller A.N."/>
            <person name="Grigoriev I.V."/>
            <person name="Debuchy R."/>
            <person name="Gladieux P."/>
            <person name="Thoren M.H."/>
            <person name="Johannesson H."/>
        </authorList>
    </citation>
    <scope>NUCLEOTIDE SEQUENCE</scope>
    <source>
        <strain evidence="2">CBS 560.94</strain>
    </source>
</reference>
<comment type="caution">
    <text evidence="2">The sequence shown here is derived from an EMBL/GenBank/DDBJ whole genome shotgun (WGS) entry which is preliminary data.</text>
</comment>
<dbReference type="PANTHER" id="PTHR37576:SF2">
    <property type="entry name" value="DEFECT AT LOW TEMPERATURE PROTEIN 1"/>
    <property type="match status" value="1"/>
</dbReference>
<dbReference type="PANTHER" id="PTHR37576">
    <property type="entry name" value="DEFECT AT LOW TEMPERATURE PROTEIN 1"/>
    <property type="match status" value="1"/>
</dbReference>
<proteinExistence type="predicted"/>
<name>A0AAE0JH89_9PEZI</name>
<reference evidence="2" key="1">
    <citation type="journal article" date="2023" name="Mol. Phylogenet. Evol.">
        <title>Genome-scale phylogeny and comparative genomics of the fungal order Sordariales.</title>
        <authorList>
            <person name="Hensen N."/>
            <person name="Bonometti L."/>
            <person name="Westerberg I."/>
            <person name="Brannstrom I.O."/>
            <person name="Guillou S."/>
            <person name="Cros-Aarteil S."/>
            <person name="Calhoun S."/>
            <person name="Haridas S."/>
            <person name="Kuo A."/>
            <person name="Mondo S."/>
            <person name="Pangilinan J."/>
            <person name="Riley R."/>
            <person name="LaButti K."/>
            <person name="Andreopoulos B."/>
            <person name="Lipzen A."/>
            <person name="Chen C."/>
            <person name="Yan M."/>
            <person name="Daum C."/>
            <person name="Ng V."/>
            <person name="Clum A."/>
            <person name="Steindorff A."/>
            <person name="Ohm R.A."/>
            <person name="Martin F."/>
            <person name="Silar P."/>
            <person name="Natvig D.O."/>
            <person name="Lalanne C."/>
            <person name="Gautier V."/>
            <person name="Ament-Velasquez S.L."/>
            <person name="Kruys A."/>
            <person name="Hutchinson M.I."/>
            <person name="Powell A.J."/>
            <person name="Barry K."/>
            <person name="Miller A.N."/>
            <person name="Grigoriev I.V."/>
            <person name="Debuchy R."/>
            <person name="Gladieux P."/>
            <person name="Hiltunen Thoren M."/>
            <person name="Johannesson H."/>
        </authorList>
    </citation>
    <scope>NUCLEOTIDE SEQUENCE</scope>
    <source>
        <strain evidence="2">CBS 560.94</strain>
    </source>
</reference>
<evidence type="ECO:0000313" key="3">
    <source>
        <dbReference type="Proteomes" id="UP001278500"/>
    </source>
</evidence>
<feature type="signal peptide" evidence="1">
    <location>
        <begin position="1"/>
        <end position="16"/>
    </location>
</feature>
<feature type="chain" id="PRO_5041935429" evidence="1">
    <location>
        <begin position="17"/>
        <end position="325"/>
    </location>
</feature>
<dbReference type="AlphaFoldDB" id="A0AAE0JH89"/>
<keyword evidence="3" id="KW-1185">Reference proteome</keyword>
<keyword evidence="1" id="KW-0732">Signal</keyword>
<dbReference type="GeneID" id="87867749"/>
<accession>A0AAE0JH89</accession>
<dbReference type="RefSeq" id="XP_062682267.1">
    <property type="nucleotide sequence ID" value="XM_062830595.1"/>
</dbReference>
<evidence type="ECO:0000256" key="1">
    <source>
        <dbReference type="SAM" id="SignalP"/>
    </source>
</evidence>
<sequence>MLILILAVIACTTTNCVVRNQAIGYPVLKWLTWFDPKTIALYMATISATFADMGFRQGGVIRFWINAYQGLKLTDLHHVWASTTGLLGAFKALFRWKALLTALYLHITPDVMSTGTLFGTRFSLAHPAMTAYRDMLAREPIRFAQEICDDCILVVPCSLAPSIVSYALNITGGMTEYKRGKTLNVAEDHYVPQPSNFVYPQEDLSSIQLPLPPTKSLLSGYFLHDERLQLFTKIGQSLYNTTFGAVRGSHWWALGDSTTDMGASYWDFIAAGYANALPDLQKEPSNPCKMGFDSPMDDIIHMYHELALRVSVITAIDSNTTQSLP</sequence>